<dbReference type="Pfam" id="PF00587">
    <property type="entry name" value="tRNA-synt_2b"/>
    <property type="match status" value="1"/>
</dbReference>
<dbReference type="GO" id="GO:0006433">
    <property type="term" value="P:prolyl-tRNA aminoacylation"/>
    <property type="evidence" value="ECO:0007669"/>
    <property type="project" value="UniProtKB-UniRule"/>
</dbReference>
<dbReference type="GO" id="GO:0140096">
    <property type="term" value="F:catalytic activity, acting on a protein"/>
    <property type="evidence" value="ECO:0007669"/>
    <property type="project" value="UniProtKB-ARBA"/>
</dbReference>
<evidence type="ECO:0000256" key="2">
    <source>
        <dbReference type="ARBA" id="ARBA00011738"/>
    </source>
</evidence>
<dbReference type="FunFam" id="3.30.930.10:FF:000042">
    <property type="entry name" value="probable proline--tRNA ligase, mitochondrial"/>
    <property type="match status" value="1"/>
</dbReference>
<evidence type="ECO:0000256" key="3">
    <source>
        <dbReference type="ARBA" id="ARBA00022490"/>
    </source>
</evidence>
<dbReference type="HAMAP" id="MF_01569">
    <property type="entry name" value="Pro_tRNA_synth_type1"/>
    <property type="match status" value="1"/>
</dbReference>
<comment type="function">
    <text evidence="10">Catalyzes the attachment of proline to tRNA(Pro) in a two-step reaction: proline is first activated by ATP to form Pro-AMP and then transferred to the acceptor end of tRNA(Pro). As ProRS can inadvertently accommodate and process non-cognate amino acids such as alanine and cysteine, to avoid such errors it has two additional distinct editing activities against alanine. One activity is designated as 'pretransfer' editing and involves the tRNA(Pro)-independent hydrolysis of activated Ala-AMP. The other activity is designated 'posttransfer' editing and involves deacylation of mischarged Ala-tRNA(Pro). The misacylated Cys-tRNA(Pro) is not edited by ProRS.</text>
</comment>
<reference evidence="12" key="1">
    <citation type="submission" date="2020-10" db="EMBL/GenBank/DDBJ databases">
        <authorList>
            <person name="Gilroy R."/>
        </authorList>
    </citation>
    <scope>NUCLEOTIDE SEQUENCE</scope>
    <source>
        <strain evidence="12">2830</strain>
    </source>
</reference>
<dbReference type="NCBIfam" id="TIGR00409">
    <property type="entry name" value="proS_fam_II"/>
    <property type="match status" value="1"/>
</dbReference>
<dbReference type="Gene3D" id="3.40.50.800">
    <property type="entry name" value="Anticodon-binding domain"/>
    <property type="match status" value="1"/>
</dbReference>
<evidence type="ECO:0000259" key="11">
    <source>
        <dbReference type="PROSITE" id="PS50862"/>
    </source>
</evidence>
<keyword evidence="5 10" id="KW-0547">Nucleotide-binding</keyword>
<dbReference type="SUPFAM" id="SSF52954">
    <property type="entry name" value="Class II aaRS ABD-related"/>
    <property type="match status" value="1"/>
</dbReference>
<evidence type="ECO:0000256" key="6">
    <source>
        <dbReference type="ARBA" id="ARBA00022840"/>
    </source>
</evidence>
<dbReference type="InterPro" id="IPR050062">
    <property type="entry name" value="Pro-tRNA_synthetase"/>
</dbReference>
<dbReference type="NCBIfam" id="NF006625">
    <property type="entry name" value="PRK09194.1"/>
    <property type="match status" value="1"/>
</dbReference>
<evidence type="ECO:0000256" key="9">
    <source>
        <dbReference type="ARBA" id="ARBA00047671"/>
    </source>
</evidence>
<comment type="subcellular location">
    <subcellularLocation>
        <location evidence="1 10">Cytoplasm</location>
    </subcellularLocation>
</comment>
<dbReference type="InterPro" id="IPR036621">
    <property type="entry name" value="Anticodon-bd_dom_sf"/>
</dbReference>
<evidence type="ECO:0000256" key="7">
    <source>
        <dbReference type="ARBA" id="ARBA00022917"/>
    </source>
</evidence>
<dbReference type="EC" id="6.1.1.15" evidence="10"/>
<dbReference type="PANTHER" id="PTHR42753">
    <property type="entry name" value="MITOCHONDRIAL RIBOSOME PROTEIN L39/PROLYL-TRNA LIGASE FAMILY MEMBER"/>
    <property type="match status" value="1"/>
</dbReference>
<dbReference type="GO" id="GO:0005524">
    <property type="term" value="F:ATP binding"/>
    <property type="evidence" value="ECO:0007669"/>
    <property type="project" value="UniProtKB-UniRule"/>
</dbReference>
<dbReference type="CDD" id="cd00779">
    <property type="entry name" value="ProRS_core_prok"/>
    <property type="match status" value="1"/>
</dbReference>
<dbReference type="InterPro" id="IPR033730">
    <property type="entry name" value="ProRS_core_prok"/>
</dbReference>
<dbReference type="Gene3D" id="3.90.960.10">
    <property type="entry name" value="YbaK/aminoacyl-tRNA synthetase-associated domain"/>
    <property type="match status" value="1"/>
</dbReference>
<comment type="subunit">
    <text evidence="2 10">Homodimer.</text>
</comment>
<accession>A0A9D1HKK5</accession>
<dbReference type="SUPFAM" id="SSF55826">
    <property type="entry name" value="YbaK/ProRS associated domain"/>
    <property type="match status" value="1"/>
</dbReference>
<dbReference type="InterPro" id="IPR004154">
    <property type="entry name" value="Anticodon-bd"/>
</dbReference>
<evidence type="ECO:0000256" key="4">
    <source>
        <dbReference type="ARBA" id="ARBA00022598"/>
    </source>
</evidence>
<feature type="domain" description="Aminoacyl-transfer RNA synthetases class-II family profile" evidence="11">
    <location>
        <begin position="33"/>
        <end position="463"/>
    </location>
</feature>
<dbReference type="PIRSF" id="PIRSF001535">
    <property type="entry name" value="ProRS_1"/>
    <property type="match status" value="1"/>
</dbReference>
<organism evidence="12 13">
    <name type="scientific">Candidatus Avidehalobacter gallistercoris</name>
    <dbReference type="NCBI Taxonomy" id="2840694"/>
    <lineage>
        <taxon>Bacteria</taxon>
        <taxon>Bacillati</taxon>
        <taxon>Bacillota</taxon>
        <taxon>Clostridia</taxon>
        <taxon>Eubacteriales</taxon>
        <taxon>Peptococcaceae</taxon>
        <taxon>Peptococcaceae incertae sedis</taxon>
        <taxon>Candidatus Avidehalobacter</taxon>
    </lineage>
</organism>
<evidence type="ECO:0000256" key="8">
    <source>
        <dbReference type="ARBA" id="ARBA00023146"/>
    </source>
</evidence>
<protein>
    <recommendedName>
        <fullName evidence="10">Proline--tRNA ligase</fullName>
        <ecNumber evidence="10">6.1.1.15</ecNumber>
    </recommendedName>
    <alternativeName>
        <fullName evidence="10">Prolyl-tRNA synthetase</fullName>
        <shortName evidence="10">ProRS</shortName>
    </alternativeName>
</protein>
<dbReference type="CDD" id="cd00861">
    <property type="entry name" value="ProRS_anticodon_short"/>
    <property type="match status" value="1"/>
</dbReference>
<evidence type="ECO:0000256" key="10">
    <source>
        <dbReference type="HAMAP-Rule" id="MF_01569"/>
    </source>
</evidence>
<comment type="similarity">
    <text evidence="10">Belongs to the class-II aminoacyl-tRNA synthetase family. ProS type 1 subfamily.</text>
</comment>
<dbReference type="GO" id="GO:0004827">
    <property type="term" value="F:proline-tRNA ligase activity"/>
    <property type="evidence" value="ECO:0007669"/>
    <property type="project" value="UniProtKB-UniRule"/>
</dbReference>
<keyword evidence="7 10" id="KW-0648">Protein biosynthesis</keyword>
<keyword evidence="6 10" id="KW-0067">ATP-binding</keyword>
<dbReference type="PROSITE" id="PS50862">
    <property type="entry name" value="AA_TRNA_LIGASE_II"/>
    <property type="match status" value="1"/>
</dbReference>
<dbReference type="Proteomes" id="UP000824124">
    <property type="component" value="Unassembled WGS sequence"/>
</dbReference>
<name>A0A9D1HKK5_9FIRM</name>
<keyword evidence="4 10" id="KW-0436">Ligase</keyword>
<dbReference type="InterPro" id="IPR023717">
    <property type="entry name" value="Pro-tRNA-Synthase_IIa_type1"/>
</dbReference>
<dbReference type="InterPro" id="IPR002314">
    <property type="entry name" value="aa-tRNA-synt_IIb"/>
</dbReference>
<dbReference type="InterPro" id="IPR006195">
    <property type="entry name" value="aa-tRNA-synth_II"/>
</dbReference>
<dbReference type="InterPro" id="IPR002316">
    <property type="entry name" value="Pro-tRNA-ligase_IIa"/>
</dbReference>
<dbReference type="InterPro" id="IPR045864">
    <property type="entry name" value="aa-tRNA-synth_II/BPL/LPL"/>
</dbReference>
<comment type="domain">
    <text evidence="10">Consists of three domains: the N-terminal catalytic domain, the editing domain and the C-terminal anticodon-binding domain.</text>
</comment>
<dbReference type="Gene3D" id="3.30.930.10">
    <property type="entry name" value="Bira Bifunctional Protein, Domain 2"/>
    <property type="match status" value="2"/>
</dbReference>
<evidence type="ECO:0000313" key="13">
    <source>
        <dbReference type="Proteomes" id="UP000824124"/>
    </source>
</evidence>
<dbReference type="GO" id="GO:0005829">
    <property type="term" value="C:cytosol"/>
    <property type="evidence" value="ECO:0007669"/>
    <property type="project" value="TreeGrafter"/>
</dbReference>
<dbReference type="InterPro" id="IPR044140">
    <property type="entry name" value="ProRS_anticodon_short"/>
</dbReference>
<evidence type="ECO:0000256" key="5">
    <source>
        <dbReference type="ARBA" id="ARBA00022741"/>
    </source>
</evidence>
<dbReference type="GO" id="GO:0002161">
    <property type="term" value="F:aminoacyl-tRNA deacylase activity"/>
    <property type="evidence" value="ECO:0007669"/>
    <property type="project" value="InterPro"/>
</dbReference>
<sequence>MKASKMLAPTLREVPAEAEIISHKLMLRAGMMRKVASGVYTYLPLAWRSIRKIEQIIREEMDAKGGQELLMPAVQPAEIWQESGRWGVYGAELWRVKDRNGRDFCLGPTHEELISVTVRGDVRSYKQLPLLLYQIQTKYRDERRPRFGLMRSREFIMKDLYSFDIDEAGLSESYDKMYDAYSRVFTRCGLNFRPVEADTGAIGGKGSHEFMALAEAGESAILYCDTCDYAATDEIAGRDPLPVTLEEMLPIEKVDTPDCGTVEDVAKFLNVPASRIVKTMYYQADGELVIVLIRGDRRINEIKLQGLLGCNELALADNAEIEQNGSKVGYLGPVGVENIKILADAEVPLMFNVIVGANDGERHLLNVNFQRGDFRIDQTADLRYLEEGEQCPHCGGHLKLARGIEVGQIFKLRTKYSESLHVNYTAEDGAEHPMVMGCYGIGVGRTLAAVIEQSHDSDGIIWPVAVAPYHVVIIPVNDREQELVDTANKLYDEISAAGLEAVLDDRGERAGVKFKDADLIGYPVRITVGAKSLARGCVEVKIRKTGEMQEIPVGDVTAWLKDFVRQSLANG</sequence>
<keyword evidence="3 10" id="KW-0963">Cytoplasm</keyword>
<gene>
    <name evidence="10" type="primary">proS</name>
    <name evidence="12" type="ORF">IAB00_00135</name>
</gene>
<dbReference type="Pfam" id="PF03129">
    <property type="entry name" value="HGTP_anticodon"/>
    <property type="match status" value="1"/>
</dbReference>
<dbReference type="InterPro" id="IPR007214">
    <property type="entry name" value="YbaK/aa-tRNA-synth-assoc-dom"/>
</dbReference>
<comment type="caution">
    <text evidence="12">The sequence shown here is derived from an EMBL/GenBank/DDBJ whole genome shotgun (WGS) entry which is preliminary data.</text>
</comment>
<dbReference type="PRINTS" id="PR01046">
    <property type="entry name" value="TRNASYNTHPRO"/>
</dbReference>
<keyword evidence="8 10" id="KW-0030">Aminoacyl-tRNA synthetase</keyword>
<dbReference type="EMBL" id="DVMH01000002">
    <property type="protein sequence ID" value="HIU09653.1"/>
    <property type="molecule type" value="Genomic_DNA"/>
</dbReference>
<reference evidence="12" key="2">
    <citation type="journal article" date="2021" name="PeerJ">
        <title>Extensive microbial diversity within the chicken gut microbiome revealed by metagenomics and culture.</title>
        <authorList>
            <person name="Gilroy R."/>
            <person name="Ravi A."/>
            <person name="Getino M."/>
            <person name="Pursley I."/>
            <person name="Horton D.L."/>
            <person name="Alikhan N.F."/>
            <person name="Baker D."/>
            <person name="Gharbi K."/>
            <person name="Hall N."/>
            <person name="Watson M."/>
            <person name="Adriaenssens E.M."/>
            <person name="Foster-Nyarko E."/>
            <person name="Jarju S."/>
            <person name="Secka A."/>
            <person name="Antonio M."/>
            <person name="Oren A."/>
            <person name="Chaudhuri R.R."/>
            <person name="La Ragione R."/>
            <person name="Hildebrand F."/>
            <person name="Pallen M.J."/>
        </authorList>
    </citation>
    <scope>NUCLEOTIDE SEQUENCE</scope>
    <source>
        <strain evidence="12">2830</strain>
    </source>
</reference>
<dbReference type="InterPro" id="IPR004500">
    <property type="entry name" value="Pro-tRNA-synth_IIa_bac-type"/>
</dbReference>
<dbReference type="AlphaFoldDB" id="A0A9D1HKK5"/>
<dbReference type="FunFam" id="3.40.50.800:FF:000011">
    <property type="entry name" value="Proline--tRNA ligase"/>
    <property type="match status" value="1"/>
</dbReference>
<dbReference type="Pfam" id="PF04073">
    <property type="entry name" value="tRNA_edit"/>
    <property type="match status" value="1"/>
</dbReference>
<dbReference type="PANTHER" id="PTHR42753:SF2">
    <property type="entry name" value="PROLINE--TRNA LIGASE"/>
    <property type="match status" value="1"/>
</dbReference>
<evidence type="ECO:0000313" key="12">
    <source>
        <dbReference type="EMBL" id="HIU09653.1"/>
    </source>
</evidence>
<dbReference type="InterPro" id="IPR036754">
    <property type="entry name" value="YbaK/aa-tRNA-synt-asso_dom_sf"/>
</dbReference>
<dbReference type="CDD" id="cd04334">
    <property type="entry name" value="ProRS-INS"/>
    <property type="match status" value="1"/>
</dbReference>
<evidence type="ECO:0000256" key="1">
    <source>
        <dbReference type="ARBA" id="ARBA00004496"/>
    </source>
</evidence>
<comment type="catalytic activity">
    <reaction evidence="9 10">
        <text>tRNA(Pro) + L-proline + ATP = L-prolyl-tRNA(Pro) + AMP + diphosphate</text>
        <dbReference type="Rhea" id="RHEA:14305"/>
        <dbReference type="Rhea" id="RHEA-COMP:9700"/>
        <dbReference type="Rhea" id="RHEA-COMP:9702"/>
        <dbReference type="ChEBI" id="CHEBI:30616"/>
        <dbReference type="ChEBI" id="CHEBI:33019"/>
        <dbReference type="ChEBI" id="CHEBI:60039"/>
        <dbReference type="ChEBI" id="CHEBI:78442"/>
        <dbReference type="ChEBI" id="CHEBI:78532"/>
        <dbReference type="ChEBI" id="CHEBI:456215"/>
        <dbReference type="EC" id="6.1.1.15"/>
    </reaction>
</comment>
<dbReference type="GO" id="GO:0016740">
    <property type="term" value="F:transferase activity"/>
    <property type="evidence" value="ECO:0007669"/>
    <property type="project" value="UniProtKB-ARBA"/>
</dbReference>
<dbReference type="SUPFAM" id="SSF55681">
    <property type="entry name" value="Class II aaRS and biotin synthetases"/>
    <property type="match status" value="1"/>
</dbReference>
<proteinExistence type="inferred from homology"/>